<feature type="transmembrane region" description="Helical" evidence="6">
    <location>
        <begin position="223"/>
        <end position="244"/>
    </location>
</feature>
<feature type="transmembrane region" description="Helical" evidence="6">
    <location>
        <begin position="449"/>
        <end position="470"/>
    </location>
</feature>
<evidence type="ECO:0000256" key="5">
    <source>
        <dbReference type="SAM" id="MobiDB-lite"/>
    </source>
</evidence>
<organism evidence="8 9">
    <name type="scientific">Iris pallida</name>
    <name type="common">Sweet iris</name>
    <dbReference type="NCBI Taxonomy" id="29817"/>
    <lineage>
        <taxon>Eukaryota</taxon>
        <taxon>Viridiplantae</taxon>
        <taxon>Streptophyta</taxon>
        <taxon>Embryophyta</taxon>
        <taxon>Tracheophyta</taxon>
        <taxon>Spermatophyta</taxon>
        <taxon>Magnoliopsida</taxon>
        <taxon>Liliopsida</taxon>
        <taxon>Asparagales</taxon>
        <taxon>Iridaceae</taxon>
        <taxon>Iridoideae</taxon>
        <taxon>Irideae</taxon>
        <taxon>Iris</taxon>
    </lineage>
</organism>
<dbReference type="GO" id="GO:0016020">
    <property type="term" value="C:membrane"/>
    <property type="evidence" value="ECO:0007669"/>
    <property type="project" value="UniProtKB-SubCell"/>
</dbReference>
<comment type="caution">
    <text evidence="8">The sequence shown here is derived from an EMBL/GenBank/DDBJ whole genome shotgun (WGS) entry which is preliminary data.</text>
</comment>
<evidence type="ECO:0000259" key="7">
    <source>
        <dbReference type="Pfam" id="PF03151"/>
    </source>
</evidence>
<feature type="compositionally biased region" description="Basic and acidic residues" evidence="5">
    <location>
        <begin position="70"/>
        <end position="84"/>
    </location>
</feature>
<reference evidence="8" key="2">
    <citation type="submission" date="2023-04" db="EMBL/GenBank/DDBJ databases">
        <authorList>
            <person name="Bruccoleri R.E."/>
            <person name="Oakeley E.J."/>
            <person name="Faust A.-M."/>
            <person name="Dessus-Babus S."/>
            <person name="Altorfer M."/>
            <person name="Burckhardt D."/>
            <person name="Oertli M."/>
            <person name="Naumann U."/>
            <person name="Petersen F."/>
            <person name="Wong J."/>
        </authorList>
    </citation>
    <scope>NUCLEOTIDE SEQUENCE</scope>
    <source>
        <strain evidence="8">GSM-AAB239-AS_SAM_17_03QT</strain>
        <tissue evidence="8">Leaf</tissue>
    </source>
</reference>
<feature type="transmembrane region" description="Helical" evidence="6">
    <location>
        <begin position="342"/>
        <end position="359"/>
    </location>
</feature>
<dbReference type="AlphaFoldDB" id="A0AAX6GQC0"/>
<keyword evidence="4 6" id="KW-0472">Membrane</keyword>
<evidence type="ECO:0000256" key="6">
    <source>
        <dbReference type="SAM" id="Phobius"/>
    </source>
</evidence>
<keyword evidence="2 6" id="KW-0812">Transmembrane</keyword>
<feature type="transmembrane region" description="Helical" evidence="6">
    <location>
        <begin position="185"/>
        <end position="203"/>
    </location>
</feature>
<dbReference type="Pfam" id="PF03151">
    <property type="entry name" value="TPT"/>
    <property type="match status" value="1"/>
</dbReference>
<sequence>MLRPTNQTSPKSLKKKKTSPTVLKNRNATSRSLLHPASISDDPSLLFSYFIESMADSIPIPNQETEDPDREQPDEGESSIRKEPSFSQWCSENEAPTVAAGDAGSTEEGAAAAEEIDLPLLWGPGHGERGISDAESPRSSEFRQRGMNGKAYVPMDVEYGIRSSQSTEKLDLLGSSSSSSQKKPFSAAMVMKTLFFVLVWYTFSTSLTLYNKTLLGDELGKFPAPLLMNTVHFAMQAVVSNAIIYIQSRCSESSDGPIMTWRDYFLKVVPTAIGTALDINLSNASLVFITVTFATMCKSASPIFLLVFAFAFRLETPSVKLLGIILVISVGVLLTVAKETQFEFWGFLFVMLAAVMSGFRWSMTQILLQKESYGLKNPITLMSYVTPVMTVATAISSLLMDPWSTLKDDKYFNSSKHIINSCLLMFLGGTLAFFMVLTEYILVSATSAVTVTVAGIVKEAVTILVAVFYFHDQFTVLKGIGLLTIMLGVSLFNWYKYEKLHRPHPSDNREANSTTATGAAKYVILDEMDTLDNDT</sequence>
<evidence type="ECO:0000256" key="4">
    <source>
        <dbReference type="ARBA" id="ARBA00023136"/>
    </source>
</evidence>
<proteinExistence type="predicted"/>
<keyword evidence="9" id="KW-1185">Reference proteome</keyword>
<feature type="region of interest" description="Disordered" evidence="5">
    <location>
        <begin position="1"/>
        <end position="41"/>
    </location>
</feature>
<comment type="subcellular location">
    <subcellularLocation>
        <location evidence="1">Membrane</location>
        <topology evidence="1">Multi-pass membrane protein</topology>
    </subcellularLocation>
</comment>
<feature type="transmembrane region" description="Helical" evidence="6">
    <location>
        <begin position="379"/>
        <end position="398"/>
    </location>
</feature>
<dbReference type="EMBL" id="JANAVB010017194">
    <property type="protein sequence ID" value="KAJ6830976.1"/>
    <property type="molecule type" value="Genomic_DNA"/>
</dbReference>
<keyword evidence="3 6" id="KW-1133">Transmembrane helix</keyword>
<evidence type="ECO:0000256" key="3">
    <source>
        <dbReference type="ARBA" id="ARBA00022989"/>
    </source>
</evidence>
<feature type="transmembrane region" description="Helical" evidence="6">
    <location>
        <begin position="319"/>
        <end position="336"/>
    </location>
</feature>
<feature type="transmembrane region" description="Helical" evidence="6">
    <location>
        <begin position="418"/>
        <end position="437"/>
    </location>
</feature>
<feature type="domain" description="Sugar phosphate transporter" evidence="7">
    <location>
        <begin position="192"/>
        <end position="493"/>
    </location>
</feature>
<feature type="compositionally biased region" description="Basic and acidic residues" evidence="5">
    <location>
        <begin position="126"/>
        <end position="144"/>
    </location>
</feature>
<evidence type="ECO:0000256" key="2">
    <source>
        <dbReference type="ARBA" id="ARBA00022692"/>
    </source>
</evidence>
<reference evidence="8" key="1">
    <citation type="journal article" date="2023" name="GigaByte">
        <title>Genome assembly of the bearded iris, Iris pallida Lam.</title>
        <authorList>
            <person name="Bruccoleri R.E."/>
            <person name="Oakeley E.J."/>
            <person name="Faust A.M.E."/>
            <person name="Altorfer M."/>
            <person name="Dessus-Babus S."/>
            <person name="Burckhardt D."/>
            <person name="Oertli M."/>
            <person name="Naumann U."/>
            <person name="Petersen F."/>
            <person name="Wong J."/>
        </authorList>
    </citation>
    <scope>NUCLEOTIDE SEQUENCE</scope>
    <source>
        <strain evidence="8">GSM-AAB239-AS_SAM_17_03QT</strain>
    </source>
</reference>
<evidence type="ECO:0000313" key="8">
    <source>
        <dbReference type="EMBL" id="KAJ6830976.1"/>
    </source>
</evidence>
<dbReference type="Proteomes" id="UP001140949">
    <property type="component" value="Unassembled WGS sequence"/>
</dbReference>
<evidence type="ECO:0000313" key="9">
    <source>
        <dbReference type="Proteomes" id="UP001140949"/>
    </source>
</evidence>
<feature type="region of interest" description="Disordered" evidence="5">
    <location>
        <begin position="57"/>
        <end position="89"/>
    </location>
</feature>
<dbReference type="PANTHER" id="PTHR11132">
    <property type="entry name" value="SOLUTE CARRIER FAMILY 35"/>
    <property type="match status" value="1"/>
</dbReference>
<feature type="region of interest" description="Disordered" evidence="5">
    <location>
        <begin position="120"/>
        <end position="147"/>
    </location>
</feature>
<evidence type="ECO:0000256" key="1">
    <source>
        <dbReference type="ARBA" id="ARBA00004141"/>
    </source>
</evidence>
<accession>A0AAX6GQC0</accession>
<gene>
    <name evidence="8" type="ORF">M6B38_351795</name>
</gene>
<protein>
    <submittedName>
        <fullName evidence="8">Sugar phosphate/phosphate translocator</fullName>
    </submittedName>
</protein>
<dbReference type="InterPro" id="IPR004853">
    <property type="entry name" value="Sugar_P_trans_dom"/>
</dbReference>
<dbReference type="InterPro" id="IPR050186">
    <property type="entry name" value="TPT_transporter"/>
</dbReference>
<feature type="transmembrane region" description="Helical" evidence="6">
    <location>
        <begin position="476"/>
        <end position="495"/>
    </location>
</feature>
<name>A0AAX6GQC0_IRIPA</name>
<feature type="transmembrane region" description="Helical" evidence="6">
    <location>
        <begin position="287"/>
        <end position="312"/>
    </location>
</feature>